<keyword evidence="1" id="KW-1133">Transmembrane helix</keyword>
<evidence type="ECO:0000256" key="1">
    <source>
        <dbReference type="SAM" id="Phobius"/>
    </source>
</evidence>
<feature type="signal peptide" evidence="2">
    <location>
        <begin position="1"/>
        <end position="22"/>
    </location>
</feature>
<keyword evidence="1" id="KW-0472">Membrane</keyword>
<keyword evidence="2" id="KW-0732">Signal</keyword>
<feature type="chain" id="PRO_5047286299" evidence="2">
    <location>
        <begin position="23"/>
        <end position="160"/>
    </location>
</feature>
<dbReference type="EMBL" id="JARBHB010000001">
    <property type="protein sequence ID" value="KAJ8895670.1"/>
    <property type="molecule type" value="Genomic_DNA"/>
</dbReference>
<proteinExistence type="predicted"/>
<accession>A0ABQ9IG70</accession>
<protein>
    <submittedName>
        <fullName evidence="3">Uncharacterized protein</fullName>
    </submittedName>
</protein>
<gene>
    <name evidence="3" type="ORF">PR048_001006</name>
</gene>
<dbReference type="Proteomes" id="UP001159363">
    <property type="component" value="Chromosome 1"/>
</dbReference>
<evidence type="ECO:0000256" key="2">
    <source>
        <dbReference type="SAM" id="SignalP"/>
    </source>
</evidence>
<evidence type="ECO:0000313" key="4">
    <source>
        <dbReference type="Proteomes" id="UP001159363"/>
    </source>
</evidence>
<name>A0ABQ9IG70_9NEOP</name>
<comment type="caution">
    <text evidence="3">The sequence shown here is derived from an EMBL/GenBank/DDBJ whole genome shotgun (WGS) entry which is preliminary data.</text>
</comment>
<organism evidence="3 4">
    <name type="scientific">Dryococelus australis</name>
    <dbReference type="NCBI Taxonomy" id="614101"/>
    <lineage>
        <taxon>Eukaryota</taxon>
        <taxon>Metazoa</taxon>
        <taxon>Ecdysozoa</taxon>
        <taxon>Arthropoda</taxon>
        <taxon>Hexapoda</taxon>
        <taxon>Insecta</taxon>
        <taxon>Pterygota</taxon>
        <taxon>Neoptera</taxon>
        <taxon>Polyneoptera</taxon>
        <taxon>Phasmatodea</taxon>
        <taxon>Verophasmatodea</taxon>
        <taxon>Anareolatae</taxon>
        <taxon>Phasmatidae</taxon>
        <taxon>Eurycanthinae</taxon>
        <taxon>Dryococelus</taxon>
    </lineage>
</organism>
<evidence type="ECO:0000313" key="3">
    <source>
        <dbReference type="EMBL" id="KAJ8895670.1"/>
    </source>
</evidence>
<keyword evidence="1" id="KW-0812">Transmembrane</keyword>
<reference evidence="3 4" key="1">
    <citation type="submission" date="2023-02" db="EMBL/GenBank/DDBJ databases">
        <title>LHISI_Scaffold_Assembly.</title>
        <authorList>
            <person name="Stuart O.P."/>
            <person name="Cleave R."/>
            <person name="Magrath M.J.L."/>
            <person name="Mikheyev A.S."/>
        </authorList>
    </citation>
    <scope>NUCLEOTIDE SEQUENCE [LARGE SCALE GENOMIC DNA]</scope>
    <source>
        <strain evidence="3">Daus_M_001</strain>
        <tissue evidence="3">Leg muscle</tissue>
    </source>
</reference>
<sequence>MYFFSNHNGLLFLTMLIRELLTLPLQVNKPQLFGACWMIQYLYFGSQFFTVLCLMWTFYIMRYKKKSIDADKIRKPVDSYSVEKKRKYGVKNLKKKVGDIHVNRTVAPQGVCYVIANNQVKELFSFTTYYSAVYIFDAEHFQEYKKFPIHLLEHTQSTKK</sequence>
<keyword evidence="4" id="KW-1185">Reference proteome</keyword>
<feature type="transmembrane region" description="Helical" evidence="1">
    <location>
        <begin position="38"/>
        <end position="59"/>
    </location>
</feature>